<dbReference type="PROSITE" id="PS50012">
    <property type="entry name" value="RCC1_3"/>
    <property type="match status" value="1"/>
</dbReference>
<dbReference type="Gene3D" id="1.25.40.20">
    <property type="entry name" value="Ankyrin repeat-containing domain"/>
    <property type="match status" value="1"/>
</dbReference>
<dbReference type="VEuPathDB" id="FungiDB:HMPREF1541_05414"/>
<dbReference type="SUPFAM" id="SSF50985">
    <property type="entry name" value="RCC1/BLIP-II"/>
    <property type="match status" value="1"/>
</dbReference>
<feature type="compositionally biased region" description="Basic residues" evidence="3">
    <location>
        <begin position="1503"/>
        <end position="1517"/>
    </location>
</feature>
<dbReference type="PROSITE" id="PS50097">
    <property type="entry name" value="BTB"/>
    <property type="match status" value="1"/>
</dbReference>
<evidence type="ECO:0000259" key="4">
    <source>
        <dbReference type="PROSITE" id="PS50097"/>
    </source>
</evidence>
<dbReference type="InParanoid" id="W2RRN5"/>
<reference evidence="5 6" key="1">
    <citation type="submission" date="2013-03" db="EMBL/GenBank/DDBJ databases">
        <title>The Genome Sequence of Phialophora europaea CBS 101466.</title>
        <authorList>
            <consortium name="The Broad Institute Genomics Platform"/>
            <person name="Cuomo C."/>
            <person name="de Hoog S."/>
            <person name="Gorbushina A."/>
            <person name="Walker B."/>
            <person name="Young S.K."/>
            <person name="Zeng Q."/>
            <person name="Gargeya S."/>
            <person name="Fitzgerald M."/>
            <person name="Haas B."/>
            <person name="Abouelleil A."/>
            <person name="Allen A.W."/>
            <person name="Alvarado L."/>
            <person name="Arachchi H.M."/>
            <person name="Berlin A.M."/>
            <person name="Chapman S.B."/>
            <person name="Gainer-Dewar J."/>
            <person name="Goldberg J."/>
            <person name="Griggs A."/>
            <person name="Gujja S."/>
            <person name="Hansen M."/>
            <person name="Howarth C."/>
            <person name="Imamovic A."/>
            <person name="Ireland A."/>
            <person name="Larimer J."/>
            <person name="McCowan C."/>
            <person name="Murphy C."/>
            <person name="Pearson M."/>
            <person name="Poon T.W."/>
            <person name="Priest M."/>
            <person name="Roberts A."/>
            <person name="Saif S."/>
            <person name="Shea T."/>
            <person name="Sisk P."/>
            <person name="Sykes S."/>
            <person name="Wortman J."/>
            <person name="Nusbaum C."/>
            <person name="Birren B."/>
        </authorList>
    </citation>
    <scope>NUCLEOTIDE SEQUENCE [LARGE SCALE GENOMIC DNA]</scope>
    <source>
        <strain evidence="5 6">CBS 101466</strain>
    </source>
</reference>
<dbReference type="CDD" id="cd18186">
    <property type="entry name" value="BTB_POZ_ZBTB_KLHL-like"/>
    <property type="match status" value="1"/>
</dbReference>
<dbReference type="RefSeq" id="XP_008717976.1">
    <property type="nucleotide sequence ID" value="XM_008719754.1"/>
</dbReference>
<dbReference type="InterPro" id="IPR000408">
    <property type="entry name" value="Reg_chr_condens"/>
</dbReference>
<feature type="compositionally biased region" description="Polar residues" evidence="3">
    <location>
        <begin position="1306"/>
        <end position="1315"/>
    </location>
</feature>
<feature type="compositionally biased region" description="Polar residues" evidence="3">
    <location>
        <begin position="1393"/>
        <end position="1404"/>
    </location>
</feature>
<dbReference type="InterPro" id="IPR002110">
    <property type="entry name" value="Ankyrin_rpt"/>
</dbReference>
<evidence type="ECO:0000256" key="1">
    <source>
        <dbReference type="ARBA" id="ARBA00022737"/>
    </source>
</evidence>
<dbReference type="Gene3D" id="2.130.10.30">
    <property type="entry name" value="Regulator of chromosome condensation 1/beta-lactamase-inhibitor protein II"/>
    <property type="match status" value="1"/>
</dbReference>
<organism evidence="5 6">
    <name type="scientific">Cyphellophora europaea (strain CBS 101466)</name>
    <name type="common">Phialophora europaea</name>
    <dbReference type="NCBI Taxonomy" id="1220924"/>
    <lineage>
        <taxon>Eukaryota</taxon>
        <taxon>Fungi</taxon>
        <taxon>Dikarya</taxon>
        <taxon>Ascomycota</taxon>
        <taxon>Pezizomycotina</taxon>
        <taxon>Eurotiomycetes</taxon>
        <taxon>Chaetothyriomycetidae</taxon>
        <taxon>Chaetothyriales</taxon>
        <taxon>Cyphellophoraceae</taxon>
        <taxon>Cyphellophora</taxon>
    </lineage>
</organism>
<dbReference type="OrthoDB" id="1893551at2759"/>
<sequence>MNYRLWEALIQDDAESLRQYLANATYIATATRSSGGPPGAPALKIGSPASLGTSPSVPQKFRKSSGSAQATPRGGRAGGAALTRADVNTKDSFGRTLLHHAASQHGDSAHEFVKALLQVPFIDLYAQDSESGWTPLHRALYQGNIATAQALMQRDIQDATDYTTTAAHTNAGGLVKIKDHEGNSPFEVFQLTIAPRVIQATHHAIGAGDDEESSHSVDLNDDGEDERGLSKLIDRYAVNLQGDEVFTFGSNKNLTLGTGDEDDRHFPERIQLRRPDHLIIRLYQDHLAERASKSLPEEAGKHQALPSSVAEVPSLIANKPIGIQDVIMSKFHSAILTNDPISNLHICGFGVGGRLGTGDERTSFSYKCVQGGGLAKKRVATIALGQDHTIAICAQGEVFTWGSNRYGQLGYALPEVSAKEVPIQLVPRQLYGFVKKELVIGATASAVHSAIYTTSALFTFGKNEGQLGLMDADARSLSHQVTPRRVAPSVLNTPIESVCAIDRATAVLLQSHDVIVFTHYGYTRVSFRLEGFMNFFSSDSQVPRVEHNHITKVTGGGNALAAMSTLGEVFTIDVPKVADSVPSSTSTTNPSKARNALPPSNRIWSLRKGHMSATDVAVGQDGSVILCTMSGSVWRKEKRANIKSVRTRQTSGPKPKDYKFVRVPNLTRAIAVRSNAFGAFTAVRKDCDVTKEQLAVESPALWANMFPLLSFHNYGELQDDSVLANPPVRFWVPLTKGPDPAHLKAAVITASDAETDIQRICLDFEPLAESQYNLWITSNTTDVRFPVHAFVLTGRSSVMRSALARIQQSYYFSIPDVLSVEYGKDGQIQLMFHGADFLTLANLVLYLYTDEVIDVWHYTSKALASASRYRAVRTELMKIASALDLGQLERAARLMIDPVRSLAHDMENAIIDPDFFCDADVMIELANDAELPAHSVMLTARCPFFEGLFNGRAGGFWMSARRGLAEQKAEAMRVDLKHIDLQVFQLVLRHLYADTGTEILDDVVTEDFDEFAELLLEVLSVANELMIDRLSEICQSILGKYVNVKNVCHLLNTVSECQVTEFKNAALEYICLNLETMLEQRLLEDLEPELLSELDEVVQQNQLAYLPFARSNRAQNELLDRYPELIERLEEGKRRRIDAMRLRSSLAAAQQREEAMYKFKVGSVERYGSSPMLARKHSGVDSSETTPEPSPAIPAKDGGDDLPFDMDEDGPLGSPSLPAQPLSPRLEPPRRRTQASLASSMGMSPEMGLSLDDGGPLTAGRPVFDATSPPSGGKLASTSSKVPWQTPSPVSNRINLRDIMSETPRSRVSSLTQSLAKAETLPAKPPQKMSQKERKKQQQQAKQLEAEAPKSNDVLASTQKPSSPWQNVRKASGRVESPKSQQTQVPARPAMTMRQTVSGASPSNRKPDTPSLGSVSVSKLAQPVIQSIRHTPARSSTTGSVDAHTSMADILAQQQGEKTAIKEAVAKRSLQDIQQEQEFQAWWDSESRRVQEEEAQASAATGRRGKGGRGRGARRAGGRGGGSAKTISDEQQQVPKVQPQDGGLRHPQQENVKGGGAQRERGRGRERGQ</sequence>
<gene>
    <name evidence="5" type="ORF">HMPREF1541_05414</name>
</gene>
<evidence type="ECO:0000256" key="2">
    <source>
        <dbReference type="PROSITE-ProRule" id="PRU00235"/>
    </source>
</evidence>
<dbReference type="Pfam" id="PF12796">
    <property type="entry name" value="Ank_2"/>
    <property type="match status" value="1"/>
</dbReference>
<name>W2RRN5_CYPE1</name>
<dbReference type="PANTHER" id="PTHR22872">
    <property type="entry name" value="BTK-BINDING PROTEIN-RELATED"/>
    <property type="match status" value="1"/>
</dbReference>
<dbReference type="Gene3D" id="3.30.710.10">
    <property type="entry name" value="Potassium Channel Kv1.1, Chain A"/>
    <property type="match status" value="2"/>
</dbReference>
<feature type="region of interest" description="Disordered" evidence="3">
    <location>
        <begin position="31"/>
        <end position="84"/>
    </location>
</feature>
<dbReference type="STRING" id="1220924.W2RRN5"/>
<feature type="compositionally biased region" description="Acidic residues" evidence="3">
    <location>
        <begin position="1200"/>
        <end position="1210"/>
    </location>
</feature>
<dbReference type="SUPFAM" id="SSF54695">
    <property type="entry name" value="POZ domain"/>
    <property type="match status" value="1"/>
</dbReference>
<proteinExistence type="predicted"/>
<feature type="compositionally biased region" description="Low complexity" evidence="3">
    <location>
        <begin position="68"/>
        <end position="84"/>
    </location>
</feature>
<dbReference type="EMBL" id="KB822721">
    <property type="protein sequence ID" value="ETN39191.1"/>
    <property type="molecule type" value="Genomic_DNA"/>
</dbReference>
<dbReference type="Pfam" id="PF00651">
    <property type="entry name" value="BTB"/>
    <property type="match status" value="1"/>
</dbReference>
<feature type="compositionally biased region" description="Basic and acidic residues" evidence="3">
    <location>
        <begin position="1558"/>
        <end position="1569"/>
    </location>
</feature>
<dbReference type="InterPro" id="IPR000210">
    <property type="entry name" value="BTB/POZ_dom"/>
</dbReference>
<dbReference type="GeneID" id="19972753"/>
<dbReference type="InterPro" id="IPR051625">
    <property type="entry name" value="Signaling_Regulatory_Domain"/>
</dbReference>
<feature type="region of interest" description="Disordered" evidence="3">
    <location>
        <begin position="1173"/>
        <end position="1418"/>
    </location>
</feature>
<dbReference type="InterPro" id="IPR009091">
    <property type="entry name" value="RCC1/BLIP-II"/>
</dbReference>
<keyword evidence="1" id="KW-0677">Repeat</keyword>
<keyword evidence="6" id="KW-1185">Reference proteome</keyword>
<feature type="compositionally biased region" description="Polar residues" evidence="3">
    <location>
        <begin position="1276"/>
        <end position="1294"/>
    </location>
</feature>
<dbReference type="eggNOG" id="KOG0783">
    <property type="taxonomic scope" value="Eukaryota"/>
</dbReference>
<feature type="region of interest" description="Disordered" evidence="3">
    <location>
        <begin position="579"/>
        <end position="599"/>
    </location>
</feature>
<evidence type="ECO:0000313" key="6">
    <source>
        <dbReference type="Proteomes" id="UP000030752"/>
    </source>
</evidence>
<dbReference type="Proteomes" id="UP000030752">
    <property type="component" value="Unassembled WGS sequence"/>
</dbReference>
<protein>
    <recommendedName>
        <fullName evidence="4">BTB domain-containing protein</fullName>
    </recommendedName>
</protein>
<dbReference type="SMART" id="SM00225">
    <property type="entry name" value="BTB"/>
    <property type="match status" value="2"/>
</dbReference>
<dbReference type="PANTHER" id="PTHR22872:SF2">
    <property type="entry name" value="INHIBITOR OF BRUTON TYROSINE KINASE"/>
    <property type="match status" value="1"/>
</dbReference>
<dbReference type="SMART" id="SM00248">
    <property type="entry name" value="ANK"/>
    <property type="match status" value="2"/>
</dbReference>
<feature type="compositionally biased region" description="Polar residues" evidence="3">
    <location>
        <begin position="1354"/>
        <end position="1366"/>
    </location>
</feature>
<dbReference type="HOGENOM" id="CLU_002285_0_0_1"/>
<dbReference type="InterPro" id="IPR036770">
    <property type="entry name" value="Ankyrin_rpt-contain_sf"/>
</dbReference>
<evidence type="ECO:0000256" key="3">
    <source>
        <dbReference type="SAM" id="MobiDB-lite"/>
    </source>
</evidence>
<feature type="repeat" description="RCC1" evidence="2">
    <location>
        <begin position="396"/>
        <end position="455"/>
    </location>
</feature>
<evidence type="ECO:0000313" key="5">
    <source>
        <dbReference type="EMBL" id="ETN39191.1"/>
    </source>
</evidence>
<feature type="domain" description="BTB" evidence="4">
    <location>
        <begin position="917"/>
        <end position="994"/>
    </location>
</feature>
<feature type="region of interest" description="Disordered" evidence="3">
    <location>
        <begin position="1484"/>
        <end position="1569"/>
    </location>
</feature>
<dbReference type="Pfam" id="PF13540">
    <property type="entry name" value="RCC1_2"/>
    <property type="match status" value="1"/>
</dbReference>
<dbReference type="PRINTS" id="PR00633">
    <property type="entry name" value="RCCNDNSATION"/>
</dbReference>
<dbReference type="InterPro" id="IPR011333">
    <property type="entry name" value="SKP1/BTB/POZ_sf"/>
</dbReference>
<accession>W2RRN5</accession>
<dbReference type="SUPFAM" id="SSF48403">
    <property type="entry name" value="Ankyrin repeat"/>
    <property type="match status" value="1"/>
</dbReference>